<protein>
    <recommendedName>
        <fullName evidence="4">Sortilin N-terminal domain-containing protein</fullName>
    </recommendedName>
</protein>
<dbReference type="Proteomes" id="UP001597344">
    <property type="component" value="Unassembled WGS sequence"/>
</dbReference>
<dbReference type="RefSeq" id="WP_378318715.1">
    <property type="nucleotide sequence ID" value="NZ_JBHUHY010000002.1"/>
</dbReference>
<reference evidence="3" key="1">
    <citation type="journal article" date="2019" name="Int. J. Syst. Evol. Microbiol.">
        <title>The Global Catalogue of Microorganisms (GCM) 10K type strain sequencing project: providing services to taxonomists for standard genome sequencing and annotation.</title>
        <authorList>
            <consortium name="The Broad Institute Genomics Platform"/>
            <consortium name="The Broad Institute Genome Sequencing Center for Infectious Disease"/>
            <person name="Wu L."/>
            <person name="Ma J."/>
        </authorList>
    </citation>
    <scope>NUCLEOTIDE SEQUENCE [LARGE SCALE GENOMIC DNA]</scope>
    <source>
        <strain evidence="3">DT92</strain>
    </source>
</reference>
<feature type="region of interest" description="Disordered" evidence="1">
    <location>
        <begin position="518"/>
        <end position="545"/>
    </location>
</feature>
<organism evidence="2 3">
    <name type="scientific">Aquimarina celericrescens</name>
    <dbReference type="NCBI Taxonomy" id="1964542"/>
    <lineage>
        <taxon>Bacteria</taxon>
        <taxon>Pseudomonadati</taxon>
        <taxon>Bacteroidota</taxon>
        <taxon>Flavobacteriia</taxon>
        <taxon>Flavobacteriales</taxon>
        <taxon>Flavobacteriaceae</taxon>
        <taxon>Aquimarina</taxon>
    </lineage>
</organism>
<dbReference type="InterPro" id="IPR052025">
    <property type="entry name" value="Xyloglucanase_GH74"/>
</dbReference>
<sequence>MNKTIIVVALGTLLSMSIYSQDIVLKGKELFGNLEARQIGPALMSGRIIDLENHPTNAKIIYAGTAGGGVWKSENGGASFSSIFDDHAQSIGVVAIDPSDPDNTVWVGTGEIWTRNSVSIGDGLYKSNDGGANWKKMGFENSERISSIEINPKNPNEVYVGVLGALWGDSEDRGVYKTTNGGKNWEQILYVNEKTGANDVIMDPSNPNILYAAMWEFRRTAWGFNSGGPNSALYKSIDAGKTWNKIHNGFPKGDLGRFAIAIAPSSPKTVFAVVESKEDKGLYRSDNAGANWELLNEDFGLVVRPFYFSRLVVHPTNPDILVKGGLFGSISRDGGKTFKNLGNMHADIHDIVFDINNPDAMYVGTDGGVYRSWDGGATMDMVDNLPVSQFYHISVDNEEPYNIYGGLQDNGSWWGPSSSPGGIEARDWNRVGVGDGFRVLKHPTKNIIYSEMQGAQNVWRYDVDKNYTKNIQPLPIKGEADLRFNWNAPMAVSEHHPDRFYMGSQFLHVSEDMGDNWKKISPDLTTNDPAKQDKESGGISTDKSGAETHTTIFTIAESPIDEKVIWVGTDDGNVQVTQDGGATWTNTVTNIEGLPKNTWVYHIEASSHNKGTAYAVFDGHASGDMNTYVYKTSDFGKTWKSIVTEDIKGFARNIQEDYVNEDLLFLGTEFGLFVTIDGGQNWSRFTNNMPATAVHFIDLQKKTNDLVMGTHGRGVIIIDDISPLRQLTQEVLVKDVHFFESKPAIIKEEGGFGGGSTELQFVGDNPKADAKIIYYLKKRHTFGKMTLTIQDQEGNEIVSLVPGKAKGINVVDWNFRKKGPKVAAGKTFTFGGFTAPRVAAGDYKVVLKKGKKQYESSITIKNDPTSLITESDRTAHQKLTKQLFDDMEDLAYLVYKIDQQIKKAEELSKNDPTAKKVTSPAIAALTSLKETLVVTTGDNYVAEAEPQLREKLSQLYAEVADQFEKPSYAQIENQGVLETRLNEAEASYEKIESKQIAKLNKYLQKTGGAPAEILDKENFINK</sequence>
<dbReference type="PANTHER" id="PTHR43739">
    <property type="entry name" value="XYLOGLUCANASE (EUROFUNG)"/>
    <property type="match status" value="1"/>
</dbReference>
<dbReference type="SUPFAM" id="SSF110296">
    <property type="entry name" value="Oligoxyloglucan reducing end-specific cellobiohydrolase"/>
    <property type="match status" value="1"/>
</dbReference>
<dbReference type="CDD" id="cd15482">
    <property type="entry name" value="Sialidase_non-viral"/>
    <property type="match status" value="2"/>
</dbReference>
<keyword evidence="3" id="KW-1185">Reference proteome</keyword>
<evidence type="ECO:0000313" key="3">
    <source>
        <dbReference type="Proteomes" id="UP001597344"/>
    </source>
</evidence>
<dbReference type="Gene3D" id="2.130.10.10">
    <property type="entry name" value="YVTN repeat-like/Quinoprotein amine dehydrogenase"/>
    <property type="match status" value="3"/>
</dbReference>
<comment type="caution">
    <text evidence="2">The sequence shown here is derived from an EMBL/GenBank/DDBJ whole genome shotgun (WGS) entry which is preliminary data.</text>
</comment>
<name>A0ABW5ATC3_9FLAO</name>
<proteinExistence type="predicted"/>
<dbReference type="InterPro" id="IPR036278">
    <property type="entry name" value="Sialidase_sf"/>
</dbReference>
<dbReference type="InterPro" id="IPR015943">
    <property type="entry name" value="WD40/YVTN_repeat-like_dom_sf"/>
</dbReference>
<evidence type="ECO:0008006" key="4">
    <source>
        <dbReference type="Google" id="ProtNLM"/>
    </source>
</evidence>
<evidence type="ECO:0000256" key="1">
    <source>
        <dbReference type="SAM" id="MobiDB-lite"/>
    </source>
</evidence>
<dbReference type="SUPFAM" id="SSF50939">
    <property type="entry name" value="Sialidases"/>
    <property type="match status" value="1"/>
</dbReference>
<dbReference type="EMBL" id="JBHUHY010000002">
    <property type="protein sequence ID" value="MFD2185740.1"/>
    <property type="molecule type" value="Genomic_DNA"/>
</dbReference>
<evidence type="ECO:0000313" key="2">
    <source>
        <dbReference type="EMBL" id="MFD2185740.1"/>
    </source>
</evidence>
<accession>A0ABW5ATC3</accession>
<gene>
    <name evidence="2" type="ORF">ACFSJT_02985</name>
</gene>
<dbReference type="PANTHER" id="PTHR43739:SF5">
    <property type="entry name" value="EXO-ALPHA-SIALIDASE"/>
    <property type="match status" value="1"/>
</dbReference>